<dbReference type="RefSeq" id="WP_137341838.1">
    <property type="nucleotide sequence ID" value="NZ_BSQH01000002.1"/>
</dbReference>
<organism evidence="1 2">
    <name type="scientific">Dyadobacter frigoris</name>
    <dbReference type="NCBI Taxonomy" id="2576211"/>
    <lineage>
        <taxon>Bacteria</taxon>
        <taxon>Pseudomonadati</taxon>
        <taxon>Bacteroidota</taxon>
        <taxon>Cytophagia</taxon>
        <taxon>Cytophagales</taxon>
        <taxon>Spirosomataceae</taxon>
        <taxon>Dyadobacter</taxon>
    </lineage>
</organism>
<proteinExistence type="predicted"/>
<gene>
    <name evidence="1" type="ORF">FDK13_20345</name>
</gene>
<evidence type="ECO:0000313" key="2">
    <source>
        <dbReference type="Proteomes" id="UP000304900"/>
    </source>
</evidence>
<protein>
    <submittedName>
        <fullName evidence="1">GAF domain-containing protein</fullName>
    </submittedName>
</protein>
<evidence type="ECO:0000313" key="1">
    <source>
        <dbReference type="EMBL" id="TKT90670.1"/>
    </source>
</evidence>
<sequence length="803" mass="91951">MKAIVLDLTRASGPQTDLLSTSVSFKRFIDYVKETARMETSLRRTYLESALALLTAQPGFAEIKTIEHSTEFVELLNIVYQLLTPSLQQQEDIVWAIGMPLSPVMFYGTDSFYEMVMNTQTGELRSEVITDESVTISEQDKVLPMYSLVLRRLYGITAPDFKPMVISIKDQKTGMPQYFRINIDHRFTEVYPLGPLPEIDKNAIQELLTGNGDVRQLLTLLPVDMFRFEGISIITLTDVTPEYALEQIKTIVLEMYKFDHDTFYRHITDSLRILGSNPEIDFGLIPQLRVNNKLVVDRKTIFHSKLVSVDLPQDYLADIYVLFAEYFTLNPQKMFIASEGADDRLNRFVSALKSAGIQYYAIQPVYNGPHMVGLFEIYSTEKLALDGQTMSKISLAKSLISRIFQNAIDGFNSNIETVIKEKFTSIQNAVQWKFQQAAWHFLRDSGLNEFAGVEKIVFENVYPLYGAVDIRNSTLVRNAALRQDLKLQFDLIIKVLKELSQQLGLLLGDEMLYKCDKALTEILEESNNLDEMKVIEFLESEVHPFLRHFLDDNTAEKYGLSISMPKKVILDRGQILLFIQDYFNSIHPATGAAYANRRELEKSMQMINSTVNNALDHFKTQVQPLYPAYFEKFRTDGVEYDIYIGQSIDPDKKFSPIYLKNVKLWQLSSMASISKLTHALLPTMKIPLQTTQLIFVNSGTIDISFRDDERRFDVEGAYNIRYQVIKKRIDKVHIKETGERLTQPGKIALVYFQNKSASDYLDYIRFLQAQNVLSDDLEFLELEELQGVSGLKALRVGVNLDAL</sequence>
<dbReference type="AlphaFoldDB" id="A0A4U6D0F8"/>
<accession>A0A4U6D0F8</accession>
<name>A0A4U6D0F8_9BACT</name>
<dbReference type="Proteomes" id="UP000304900">
    <property type="component" value="Unassembled WGS sequence"/>
</dbReference>
<dbReference type="OrthoDB" id="627374at2"/>
<keyword evidence="2" id="KW-1185">Reference proteome</keyword>
<comment type="caution">
    <text evidence="1">The sequence shown here is derived from an EMBL/GenBank/DDBJ whole genome shotgun (WGS) entry which is preliminary data.</text>
</comment>
<reference evidence="1 2" key="1">
    <citation type="submission" date="2019-05" db="EMBL/GenBank/DDBJ databases">
        <title>Dyadobacter AR-3-8 sp. nov., isolated from arctic soil.</title>
        <authorList>
            <person name="Chaudhary D.K."/>
        </authorList>
    </citation>
    <scope>NUCLEOTIDE SEQUENCE [LARGE SCALE GENOMIC DNA]</scope>
    <source>
        <strain evidence="1 2">AR-3-8</strain>
    </source>
</reference>
<dbReference type="EMBL" id="SZVO01000009">
    <property type="protein sequence ID" value="TKT90670.1"/>
    <property type="molecule type" value="Genomic_DNA"/>
</dbReference>